<evidence type="ECO:0000313" key="2">
    <source>
        <dbReference type="Proteomes" id="UP000179807"/>
    </source>
</evidence>
<protein>
    <recommendedName>
        <fullName evidence="3">BEACH domain-containing protein</fullName>
    </recommendedName>
</protein>
<dbReference type="VEuPathDB" id="TrichDB:TRFO_38275"/>
<reference evidence="1" key="1">
    <citation type="submission" date="2016-10" db="EMBL/GenBank/DDBJ databases">
        <authorList>
            <person name="Benchimol M."/>
            <person name="Almeida L.G."/>
            <person name="Vasconcelos A.T."/>
            <person name="Perreira-Neves A."/>
            <person name="Rosa I.A."/>
            <person name="Tasca T."/>
            <person name="Bogo M.R."/>
            <person name="de Souza W."/>
        </authorList>
    </citation>
    <scope>NUCLEOTIDE SEQUENCE [LARGE SCALE GENOMIC DNA]</scope>
    <source>
        <strain evidence="1">K</strain>
    </source>
</reference>
<dbReference type="GeneID" id="94846651"/>
<gene>
    <name evidence="1" type="ORF">TRFO_38275</name>
</gene>
<evidence type="ECO:0000313" key="1">
    <source>
        <dbReference type="EMBL" id="OHS95613.1"/>
    </source>
</evidence>
<evidence type="ECO:0008006" key="3">
    <source>
        <dbReference type="Google" id="ProtNLM"/>
    </source>
</evidence>
<name>A0A1J4JDU6_9EUKA</name>
<dbReference type="SUPFAM" id="SSF49899">
    <property type="entry name" value="Concanavalin A-like lectins/glucanases"/>
    <property type="match status" value="1"/>
</dbReference>
<keyword evidence="2" id="KW-1185">Reference proteome</keyword>
<organism evidence="1 2">
    <name type="scientific">Tritrichomonas foetus</name>
    <dbReference type="NCBI Taxonomy" id="1144522"/>
    <lineage>
        <taxon>Eukaryota</taxon>
        <taxon>Metamonada</taxon>
        <taxon>Parabasalia</taxon>
        <taxon>Tritrichomonadida</taxon>
        <taxon>Tritrichomonadidae</taxon>
        <taxon>Tritrichomonas</taxon>
    </lineage>
</organism>
<accession>A0A1J4JDU6</accession>
<dbReference type="Proteomes" id="UP000179807">
    <property type="component" value="Unassembled WGS sequence"/>
</dbReference>
<dbReference type="InterPro" id="IPR013320">
    <property type="entry name" value="ConA-like_dom_sf"/>
</dbReference>
<dbReference type="EMBL" id="MLAK01001234">
    <property type="protein sequence ID" value="OHS95613.1"/>
    <property type="molecule type" value="Genomic_DNA"/>
</dbReference>
<sequence length="1524" mass="177034">MIHSSNFPLIFVSQPTVLEILNIFTLPPYLNDQIPPIFGDFLRKNPMPKIDKIQINQINEKLKNNYSITMSLSPIEKDFTYNQSMIIFYIRNFSTFSKYQNSAILCLMYSVISFLSTKDLSTVSSSFPNLLDSIILSKSILPKSYYIFSLSSCIVHYIEDNSFPFTPALVIRSFPTVNKDFYDLFTFVLAHALKKCEEESITHLVKTFTDAVNNNPNEFIECDFTNILSYLSQKIMGFDQLVLELIDSLSYVKNDDENIKDCMKTIPIYFSYHTPSTFKICEKPIKPYDKPKFFRFSYEFETESYFSNGLIPLPSEFFDKDYPINFNIDNVLKSIVPFLKKLSPGYFNYFFEMFPVSDDTKYLFFINLLCELSNKIVISSNILMKMLNPIVFSPHITLFNYKEEYNTIFAFRKKIFSMILAEHQNVMPLFLSHFDSTPLLFAEFIGRLHCNLSLLDASLLTDEATMNSIVQVMMFLKEEKSEIYQKARSTFYLFLFSILRDENSAREMFFASSIFVGGYFTSILEPTLHSSILNSYLSFLQQCTNPEILRPSIDMMCSVINFCDDVEIAYSVLNMFIKTLSINQKIASKVTPFVDCITAYLHTHPSQKFLNETIQLYLHCEYQFEMRQIRELSNSIHKINGNNDPDDGLISNMLCLISNIPSASINSRFSIQNETLLIAFFSIFKSAEKAKPIFDLFSDLCHFSSYNCYQCSRAEIDLLFIEMVRNYPNKFHFRGCKMNSCIIESKEKIIDLLCFIACVYCSPPVCLQIISLFQTFDTNLLNKMLANLVNIRKNIQPIGLSNNQVFMSKYAIKGKEIDKKFSFQFWVKVDAAICHYSDCIINIFKIVDGSLKMSLMINNNGSLIVRMESDYGASSAMLKQHFPSSKNWNLVSIVFKRKEGVSSVLSCSINSGKFDNFTVDFPHFSNNYIEIYVGTVESIKPIKSIFPIFLGEFWFYTRKLNPEEVVNYYQKGGISNDFIFQNSPISKYVFPNFLDVFMTTKIHQFILPFFYLSEGEMKSMFLETLIDILKAGISYIKKVDIDFKIYAFALKKSPFITFSLYQRFFSILDCSLNQATFKSLVYDILLNFGIWCNTNDPSHLHRIVQHWGISLFNACSLVLNNFSIVFSQIALYFPFNKKLNIDIDVHLCRSYIDKLLLSMATVNFTEENALAIISQCAQSNDSIQTLYDFDLLYKICLSKKDLPTSLCKILFYFLKPKKEKQFIAVLKIIYVIANEKFTKYVDLILCIFNNFYITKELFDGLLEILPDFPLIYPIIIFLALNLDYNELDRVSNALKSLKISSLATNWLLMPLLLFAVTRSVDVVIFCSSNMIDNFTYDAFEYTLSFIDFLSEILDINFEDFTLKFTKIVVDFLNNDNIIELQKIFAICARLLLLNTKQSSSFDYVDETAPIKFEFRSSIDSYIKILDKDISESRLYFRISQSPLLTTAIRLFPKIKTEIPLMKVMCHFFVNISNKTRMTFPFLTSLNSMFPFFYENASENFMKKLLMFQNKQIEYWNRAKEYSIK</sequence>
<dbReference type="RefSeq" id="XP_068348750.1">
    <property type="nucleotide sequence ID" value="XM_068511947.1"/>
</dbReference>
<comment type="caution">
    <text evidence="1">The sequence shown here is derived from an EMBL/GenBank/DDBJ whole genome shotgun (WGS) entry which is preliminary data.</text>
</comment>
<proteinExistence type="predicted"/>